<feature type="signal peptide" evidence="1">
    <location>
        <begin position="1"/>
        <end position="24"/>
    </location>
</feature>
<keyword evidence="1" id="KW-0732">Signal</keyword>
<dbReference type="Proteomes" id="UP000694403">
    <property type="component" value="Unplaced"/>
</dbReference>
<sequence>MLGCSVGSCLLAALSLVLICMALATDYWLVAYGPHSASHSGLWQVCLADVCVSPAP</sequence>
<evidence type="ECO:0000256" key="1">
    <source>
        <dbReference type="SAM" id="SignalP"/>
    </source>
</evidence>
<dbReference type="Ensembl" id="ENSCSRT00000013070.1">
    <property type="protein sequence ID" value="ENSCSRP00000012566.1"/>
    <property type="gene ID" value="ENSCSRG00000009498.1"/>
</dbReference>
<accession>A0A8C3SG24</accession>
<organism evidence="2 3">
    <name type="scientific">Chelydra serpentina</name>
    <name type="common">Snapping turtle</name>
    <name type="synonym">Testudo serpentina</name>
    <dbReference type="NCBI Taxonomy" id="8475"/>
    <lineage>
        <taxon>Eukaryota</taxon>
        <taxon>Metazoa</taxon>
        <taxon>Chordata</taxon>
        <taxon>Craniata</taxon>
        <taxon>Vertebrata</taxon>
        <taxon>Euteleostomi</taxon>
        <taxon>Archelosauria</taxon>
        <taxon>Testudinata</taxon>
        <taxon>Testudines</taxon>
        <taxon>Cryptodira</taxon>
        <taxon>Durocryptodira</taxon>
        <taxon>Americhelydia</taxon>
        <taxon>Chelydroidea</taxon>
        <taxon>Chelydridae</taxon>
        <taxon>Chelydra</taxon>
    </lineage>
</organism>
<evidence type="ECO:0000313" key="2">
    <source>
        <dbReference type="Ensembl" id="ENSCSRP00000012566.1"/>
    </source>
</evidence>
<dbReference type="Gene3D" id="1.20.140.150">
    <property type="match status" value="1"/>
</dbReference>
<name>A0A8C3SG24_CHESE</name>
<reference evidence="2" key="1">
    <citation type="submission" date="2025-08" db="UniProtKB">
        <authorList>
            <consortium name="Ensembl"/>
        </authorList>
    </citation>
    <scope>IDENTIFICATION</scope>
</reference>
<reference evidence="2" key="2">
    <citation type="submission" date="2025-09" db="UniProtKB">
        <authorList>
            <consortium name="Ensembl"/>
        </authorList>
    </citation>
    <scope>IDENTIFICATION</scope>
</reference>
<protein>
    <submittedName>
        <fullName evidence="2">Uncharacterized protein</fullName>
    </submittedName>
</protein>
<feature type="chain" id="PRO_5034549204" evidence="1">
    <location>
        <begin position="25"/>
        <end position="56"/>
    </location>
</feature>
<dbReference type="AlphaFoldDB" id="A0A8C3SG24"/>
<evidence type="ECO:0000313" key="3">
    <source>
        <dbReference type="Proteomes" id="UP000694403"/>
    </source>
</evidence>
<proteinExistence type="predicted"/>
<keyword evidence="3" id="KW-1185">Reference proteome</keyword>